<feature type="domain" description="ABC1 atypical kinase-like" evidence="1">
    <location>
        <begin position="3"/>
        <end position="81"/>
    </location>
</feature>
<evidence type="ECO:0000313" key="2">
    <source>
        <dbReference type="EMBL" id="KAK9807341.1"/>
    </source>
</evidence>
<dbReference type="GO" id="GO:0006744">
    <property type="term" value="P:ubiquinone biosynthetic process"/>
    <property type="evidence" value="ECO:0007669"/>
    <property type="project" value="TreeGrafter"/>
</dbReference>
<dbReference type="EMBL" id="JALJOQ010000031">
    <property type="protein sequence ID" value="KAK9807341.1"/>
    <property type="molecule type" value="Genomic_DNA"/>
</dbReference>
<keyword evidence="3" id="KW-1185">Reference proteome</keyword>
<dbReference type="InterPro" id="IPR004147">
    <property type="entry name" value="ABC1_dom"/>
</dbReference>
<accession>A0AAW1P6K5</accession>
<dbReference type="AlphaFoldDB" id="A0AAW1P6K5"/>
<organism evidence="2 3">
    <name type="scientific">Symbiochloris irregularis</name>
    <dbReference type="NCBI Taxonomy" id="706552"/>
    <lineage>
        <taxon>Eukaryota</taxon>
        <taxon>Viridiplantae</taxon>
        <taxon>Chlorophyta</taxon>
        <taxon>core chlorophytes</taxon>
        <taxon>Trebouxiophyceae</taxon>
        <taxon>Trebouxiales</taxon>
        <taxon>Trebouxiaceae</taxon>
        <taxon>Symbiochloris</taxon>
    </lineage>
</organism>
<protein>
    <recommendedName>
        <fullName evidence="1">ABC1 atypical kinase-like domain-containing protein</fullName>
    </recommendedName>
</protein>
<dbReference type="Proteomes" id="UP001465755">
    <property type="component" value="Unassembled WGS sequence"/>
</dbReference>
<comment type="caution">
    <text evidence="2">The sequence shown here is derived from an EMBL/GenBank/DDBJ whole genome shotgun (WGS) entry which is preliminary data.</text>
</comment>
<reference evidence="2 3" key="1">
    <citation type="journal article" date="2024" name="Nat. Commun.">
        <title>Phylogenomics reveals the evolutionary origins of lichenization in chlorophyte algae.</title>
        <authorList>
            <person name="Puginier C."/>
            <person name="Libourel C."/>
            <person name="Otte J."/>
            <person name="Skaloud P."/>
            <person name="Haon M."/>
            <person name="Grisel S."/>
            <person name="Petersen M."/>
            <person name="Berrin J.G."/>
            <person name="Delaux P.M."/>
            <person name="Dal Grande F."/>
            <person name="Keller J."/>
        </authorList>
    </citation>
    <scope>NUCLEOTIDE SEQUENCE [LARGE SCALE GENOMIC DNA]</scope>
    <source>
        <strain evidence="2 3">SAG 2036</strain>
    </source>
</reference>
<dbReference type="PANTHER" id="PTHR43851">
    <property type="match status" value="1"/>
</dbReference>
<evidence type="ECO:0000259" key="1">
    <source>
        <dbReference type="Pfam" id="PF03109"/>
    </source>
</evidence>
<gene>
    <name evidence="2" type="ORF">WJX73_003254</name>
</gene>
<dbReference type="Pfam" id="PF03109">
    <property type="entry name" value="ABC1"/>
    <property type="match status" value="1"/>
</dbReference>
<name>A0AAW1P6K5_9CHLO</name>
<evidence type="ECO:0000313" key="3">
    <source>
        <dbReference type="Proteomes" id="UP001465755"/>
    </source>
</evidence>
<proteinExistence type="predicted"/>
<dbReference type="PANTHER" id="PTHR43851:SF3">
    <property type="entry name" value="COENZYME Q8"/>
    <property type="match status" value="1"/>
</dbReference>
<sequence>MSQADRDFVGTLLLRTTLLELFEWRFMQTDPNWGNFMYDAPNRHLHLIDFGAATEYPKTFVDDYVQMVRGCALRDRAEVIHRSTRLGFLTGDESKVMLDAHTDAGFAVGEPFGQVGLFDFGERRTLTKRVTSLGAVMMQHRLTPPPQESYSLHRKLSGSFLACMKLRARVPCREMFFDIYSRYTFDDGPDADRQEQFG</sequence>
<dbReference type="InterPro" id="IPR051409">
    <property type="entry name" value="Atypical_kinase_ADCK"/>
</dbReference>